<dbReference type="OrthoDB" id="2727100at2"/>
<feature type="transmembrane region" description="Helical" evidence="7">
    <location>
        <begin position="265"/>
        <end position="284"/>
    </location>
</feature>
<keyword evidence="3" id="KW-1003">Cell membrane</keyword>
<dbReference type="Pfam" id="PF07690">
    <property type="entry name" value="MFS_1"/>
    <property type="match status" value="1"/>
</dbReference>
<feature type="domain" description="Major facilitator superfamily (MFS) profile" evidence="8">
    <location>
        <begin position="4"/>
        <end position="380"/>
    </location>
</feature>
<dbReference type="InterPro" id="IPR050189">
    <property type="entry name" value="MFS_Efflux_Transporters"/>
</dbReference>
<feature type="transmembrane region" description="Helical" evidence="7">
    <location>
        <begin position="290"/>
        <end position="310"/>
    </location>
</feature>
<dbReference type="GO" id="GO:0005886">
    <property type="term" value="C:plasma membrane"/>
    <property type="evidence" value="ECO:0007669"/>
    <property type="project" value="UniProtKB-SubCell"/>
</dbReference>
<feature type="transmembrane region" description="Helical" evidence="7">
    <location>
        <begin position="42"/>
        <end position="63"/>
    </location>
</feature>
<gene>
    <name evidence="9" type="ORF">EDM21_20615</name>
</gene>
<dbReference type="Proteomes" id="UP000490800">
    <property type="component" value="Unassembled WGS sequence"/>
</dbReference>
<feature type="transmembrane region" description="Helical" evidence="7">
    <location>
        <begin position="331"/>
        <end position="350"/>
    </location>
</feature>
<reference evidence="9 10" key="1">
    <citation type="journal article" date="2019" name="Microorganisms">
        <title>Paenibacillus lutrae sp. nov., A Chitinolytic Species Isolated from A River Otter in Castril Natural Park, Granada, Spain.</title>
        <authorList>
            <person name="Rodriguez M."/>
            <person name="Reina J.C."/>
            <person name="Bejar V."/>
            <person name="Llamas I."/>
        </authorList>
    </citation>
    <scope>NUCLEOTIDE SEQUENCE [LARGE SCALE GENOMIC DNA]</scope>
    <source>
        <strain evidence="9 10">N10</strain>
    </source>
</reference>
<feature type="transmembrane region" description="Helical" evidence="7">
    <location>
        <begin position="234"/>
        <end position="258"/>
    </location>
</feature>
<feature type="transmembrane region" description="Helical" evidence="7">
    <location>
        <begin position="156"/>
        <end position="178"/>
    </location>
</feature>
<keyword evidence="2" id="KW-0813">Transport</keyword>
<proteinExistence type="predicted"/>
<feature type="transmembrane region" description="Helical" evidence="7">
    <location>
        <begin position="356"/>
        <end position="376"/>
    </location>
</feature>
<dbReference type="InterPro" id="IPR011701">
    <property type="entry name" value="MFS"/>
</dbReference>
<evidence type="ECO:0000256" key="1">
    <source>
        <dbReference type="ARBA" id="ARBA00004651"/>
    </source>
</evidence>
<evidence type="ECO:0000313" key="9">
    <source>
        <dbReference type="EMBL" id="MVP01886.1"/>
    </source>
</evidence>
<evidence type="ECO:0000256" key="3">
    <source>
        <dbReference type="ARBA" id="ARBA00022475"/>
    </source>
</evidence>
<dbReference type="PANTHER" id="PTHR43124:SF10">
    <property type="entry name" value="PURINE EFFLUX PUMP PBUE"/>
    <property type="match status" value="1"/>
</dbReference>
<evidence type="ECO:0000256" key="2">
    <source>
        <dbReference type="ARBA" id="ARBA00022448"/>
    </source>
</evidence>
<dbReference type="RefSeq" id="WP_157338306.1">
    <property type="nucleotide sequence ID" value="NZ_RHLK01000016.1"/>
</dbReference>
<keyword evidence="4 7" id="KW-0812">Transmembrane</keyword>
<keyword evidence="10" id="KW-1185">Reference proteome</keyword>
<dbReference type="Gene3D" id="1.20.1250.20">
    <property type="entry name" value="MFS general substrate transporter like domains"/>
    <property type="match status" value="2"/>
</dbReference>
<sequence length="392" mass="41488">MNKKVYLFAIASFVVGAAELILGGILDLIADALRVPLSKAGLLISIFSLVYAVSAPVVLTATAKVERKKVYMWSLVVFLLSNILAAASMNYTMLFLSRILAAASGSSIIILSTTLAARIVKPEYQGRAIGVVFMGISASLVLGIPLGIYIGNNLGWREVFAVIAILTGIIIAVMWFTMDRMQPTVPLPLKQQLKAVRGSKMVAIHLTTLFVLAGHLTLYAYFTPFLQETFGLSSNMVMLVYGIFGIAAVAGGGLGGVISDKWNPAGAVVAVISLFLISMAVLPLAVNLPFAAFLVLMIVWSALSWAVSAVQNNLIIHSSPENSEILISTNSAITHLGISIGSYVGGLVIQGSSVLYNGWAGSIFVLLGLICSLFAVTRQDSISSQAESSLKA</sequence>
<comment type="caution">
    <text evidence="9">The sequence shown here is derived from an EMBL/GenBank/DDBJ whole genome shotgun (WGS) entry which is preliminary data.</text>
</comment>
<name>A0A7X3FLG0_9BACL</name>
<feature type="transmembrane region" description="Helical" evidence="7">
    <location>
        <begin position="7"/>
        <end position="30"/>
    </location>
</feature>
<dbReference type="InterPro" id="IPR036259">
    <property type="entry name" value="MFS_trans_sf"/>
</dbReference>
<evidence type="ECO:0000259" key="8">
    <source>
        <dbReference type="PROSITE" id="PS50850"/>
    </source>
</evidence>
<feature type="transmembrane region" description="Helical" evidence="7">
    <location>
        <begin position="70"/>
        <end position="89"/>
    </location>
</feature>
<evidence type="ECO:0000313" key="10">
    <source>
        <dbReference type="Proteomes" id="UP000490800"/>
    </source>
</evidence>
<evidence type="ECO:0000256" key="4">
    <source>
        <dbReference type="ARBA" id="ARBA00022692"/>
    </source>
</evidence>
<keyword evidence="6 7" id="KW-0472">Membrane</keyword>
<dbReference type="CDD" id="cd17324">
    <property type="entry name" value="MFS_NepI_like"/>
    <property type="match status" value="1"/>
</dbReference>
<keyword evidence="5 7" id="KW-1133">Transmembrane helix</keyword>
<feature type="transmembrane region" description="Helical" evidence="7">
    <location>
        <begin position="95"/>
        <end position="117"/>
    </location>
</feature>
<evidence type="ECO:0000256" key="5">
    <source>
        <dbReference type="ARBA" id="ARBA00022989"/>
    </source>
</evidence>
<evidence type="ECO:0000256" key="6">
    <source>
        <dbReference type="ARBA" id="ARBA00023136"/>
    </source>
</evidence>
<protein>
    <submittedName>
        <fullName evidence="9">MFS transporter</fullName>
    </submittedName>
</protein>
<dbReference type="GO" id="GO:0022857">
    <property type="term" value="F:transmembrane transporter activity"/>
    <property type="evidence" value="ECO:0007669"/>
    <property type="project" value="InterPro"/>
</dbReference>
<dbReference type="InterPro" id="IPR020846">
    <property type="entry name" value="MFS_dom"/>
</dbReference>
<accession>A0A7X3FLG0</accession>
<dbReference type="PROSITE" id="PS50850">
    <property type="entry name" value="MFS"/>
    <property type="match status" value="1"/>
</dbReference>
<dbReference type="SUPFAM" id="SSF103473">
    <property type="entry name" value="MFS general substrate transporter"/>
    <property type="match status" value="1"/>
</dbReference>
<dbReference type="EMBL" id="RHLK01000016">
    <property type="protein sequence ID" value="MVP01886.1"/>
    <property type="molecule type" value="Genomic_DNA"/>
</dbReference>
<comment type="subcellular location">
    <subcellularLocation>
        <location evidence="1">Cell membrane</location>
        <topology evidence="1">Multi-pass membrane protein</topology>
    </subcellularLocation>
</comment>
<evidence type="ECO:0000256" key="7">
    <source>
        <dbReference type="SAM" id="Phobius"/>
    </source>
</evidence>
<feature type="transmembrane region" description="Helical" evidence="7">
    <location>
        <begin position="129"/>
        <end position="150"/>
    </location>
</feature>
<dbReference type="PANTHER" id="PTHR43124">
    <property type="entry name" value="PURINE EFFLUX PUMP PBUE"/>
    <property type="match status" value="1"/>
</dbReference>
<feature type="transmembrane region" description="Helical" evidence="7">
    <location>
        <begin position="199"/>
        <end position="222"/>
    </location>
</feature>
<organism evidence="9 10">
    <name type="scientific">Paenibacillus lutrae</name>
    <dbReference type="NCBI Taxonomy" id="2078573"/>
    <lineage>
        <taxon>Bacteria</taxon>
        <taxon>Bacillati</taxon>
        <taxon>Bacillota</taxon>
        <taxon>Bacilli</taxon>
        <taxon>Bacillales</taxon>
        <taxon>Paenibacillaceae</taxon>
        <taxon>Paenibacillus</taxon>
    </lineage>
</organism>
<dbReference type="AlphaFoldDB" id="A0A7X3FLG0"/>